<reference evidence="5" key="1">
    <citation type="submission" date="2018-03" db="EMBL/GenBank/DDBJ databases">
        <title>A comparative analysis of the Nautiliaceae.</title>
        <authorList>
            <person name="Grosche A."/>
            <person name="Smedile F."/>
            <person name="Vetriani C."/>
        </authorList>
    </citation>
    <scope>NUCLEOTIDE SEQUENCE [LARGE SCALE GENOMIC DNA]</scope>
    <source>
        <strain evidence="5">TB6</strain>
    </source>
</reference>
<dbReference type="EMBL" id="RJVK01000004">
    <property type="protein sequence ID" value="ROR39036.1"/>
    <property type="molecule type" value="Genomic_DNA"/>
</dbReference>
<dbReference type="EMBL" id="CP027432">
    <property type="protein sequence ID" value="QCI29145.1"/>
    <property type="molecule type" value="Genomic_DNA"/>
</dbReference>
<sequence>MNGVMIDYEIAVLFLSGSEKIGKILLNYDELYISVFDYSFLLAGAESSKNVSHNLYLIKEFINENVEIIDFTKKEANAFARIKTKYELDNMVLLNASLALSRKLKILTADESYTKIKELKSEIIKA</sequence>
<dbReference type="RefSeq" id="WP_123352915.1">
    <property type="nucleotide sequence ID" value="NZ_CP027432.2"/>
</dbReference>
<name>A0AAJ4RB79_9BACT</name>
<dbReference type="InterPro" id="IPR029060">
    <property type="entry name" value="PIN-like_dom_sf"/>
</dbReference>
<proteinExistence type="predicted"/>
<dbReference type="SUPFAM" id="SSF88723">
    <property type="entry name" value="PIN domain-like"/>
    <property type="match status" value="1"/>
</dbReference>
<reference evidence="3 4" key="2">
    <citation type="submission" date="2018-11" db="EMBL/GenBank/DDBJ databases">
        <title>Genomic Encyclopedia of Type Strains, Phase IV (KMG-IV): sequencing the most valuable type-strain genomes for metagenomic binning, comparative biology and taxonomic classification.</title>
        <authorList>
            <person name="Goeker M."/>
        </authorList>
    </citation>
    <scope>NUCLEOTIDE SEQUENCE [LARGE SCALE GENOMIC DNA]</scope>
    <source>
        <strain evidence="3 4">DSM 27783</strain>
    </source>
</reference>
<evidence type="ECO:0000259" key="1">
    <source>
        <dbReference type="Pfam" id="PF01850"/>
    </source>
</evidence>
<feature type="domain" description="PIN" evidence="1">
    <location>
        <begin position="19"/>
        <end position="117"/>
    </location>
</feature>
<reference evidence="2" key="3">
    <citation type="submission" date="2019-06" db="EMBL/GenBank/DDBJ databases">
        <title>A comparative analysis of the Nautiliaceae.</title>
        <authorList>
            <person name="Grosche A."/>
            <person name="Smedile F."/>
            <person name="Vetriani C."/>
        </authorList>
    </citation>
    <scope>NUCLEOTIDE SEQUENCE</scope>
    <source>
        <strain evidence="2">TB6</strain>
    </source>
</reference>
<dbReference type="InterPro" id="IPR002716">
    <property type="entry name" value="PIN_dom"/>
</dbReference>
<dbReference type="Pfam" id="PF01850">
    <property type="entry name" value="PIN"/>
    <property type="match status" value="1"/>
</dbReference>
<gene>
    <name evidence="2" type="ORF">C6V80_09305</name>
    <name evidence="3" type="ORF">EDC58_1527</name>
</gene>
<organism evidence="3 4">
    <name type="scientific">Caminibacter pacificus</name>
    <dbReference type="NCBI Taxonomy" id="1424653"/>
    <lineage>
        <taxon>Bacteria</taxon>
        <taxon>Pseudomonadati</taxon>
        <taxon>Campylobacterota</taxon>
        <taxon>Epsilonproteobacteria</taxon>
        <taxon>Nautiliales</taxon>
        <taxon>Nautiliaceae</taxon>
        <taxon>Caminibacter</taxon>
    </lineage>
</organism>
<evidence type="ECO:0000313" key="5">
    <source>
        <dbReference type="Proteomes" id="UP000298805"/>
    </source>
</evidence>
<accession>A0AAJ4RB79</accession>
<dbReference type="Gene3D" id="3.40.50.1010">
    <property type="entry name" value="5'-nuclease"/>
    <property type="match status" value="1"/>
</dbReference>
<evidence type="ECO:0000313" key="2">
    <source>
        <dbReference type="EMBL" id="QCI29145.1"/>
    </source>
</evidence>
<keyword evidence="5" id="KW-1185">Reference proteome</keyword>
<dbReference type="AlphaFoldDB" id="A0AAJ4RB79"/>
<evidence type="ECO:0000313" key="3">
    <source>
        <dbReference type="EMBL" id="ROR39036.1"/>
    </source>
</evidence>
<dbReference type="Proteomes" id="UP000298805">
    <property type="component" value="Chromosome"/>
</dbReference>
<evidence type="ECO:0000313" key="4">
    <source>
        <dbReference type="Proteomes" id="UP000272781"/>
    </source>
</evidence>
<protein>
    <submittedName>
        <fullName evidence="3">PIN domain-containing protein</fullName>
    </submittedName>
    <submittedName>
        <fullName evidence="2">Type II toxin-antitoxin system VapC family toxin</fullName>
    </submittedName>
</protein>
<dbReference type="Proteomes" id="UP000272781">
    <property type="component" value="Unassembled WGS sequence"/>
</dbReference>